<evidence type="ECO:0000313" key="6">
    <source>
        <dbReference type="EMBL" id="MFB9679681.1"/>
    </source>
</evidence>
<dbReference type="RefSeq" id="WP_386161030.1">
    <property type="nucleotide sequence ID" value="NZ_JBHMBS010000017.1"/>
</dbReference>
<comment type="similarity">
    <text evidence="1">Belongs to the ATP-dependent AMP-binding enzyme family.</text>
</comment>
<name>A0ABV5TN50_9ACTN</name>
<dbReference type="InterPro" id="IPR042099">
    <property type="entry name" value="ANL_N_sf"/>
</dbReference>
<feature type="domain" description="AMP-dependent synthetase/ligase" evidence="4">
    <location>
        <begin position="43"/>
        <end position="480"/>
    </location>
</feature>
<accession>A0ABV5TN50</accession>
<dbReference type="Gene3D" id="3.40.50.12780">
    <property type="entry name" value="N-terminal domain of ligase-like"/>
    <property type="match status" value="1"/>
</dbReference>
<comment type="caution">
    <text evidence="6">The sequence shown here is derived from an EMBL/GenBank/DDBJ whole genome shotgun (WGS) entry which is preliminary data.</text>
</comment>
<keyword evidence="2" id="KW-0436">Ligase</keyword>
<evidence type="ECO:0000259" key="5">
    <source>
        <dbReference type="Pfam" id="PF13193"/>
    </source>
</evidence>
<proteinExistence type="inferred from homology"/>
<dbReference type="InterPro" id="IPR045851">
    <property type="entry name" value="AMP-bd_C_sf"/>
</dbReference>
<dbReference type="Pfam" id="PF00501">
    <property type="entry name" value="AMP-binding"/>
    <property type="match status" value="1"/>
</dbReference>
<dbReference type="InterPro" id="IPR000873">
    <property type="entry name" value="AMP-dep_synth/lig_dom"/>
</dbReference>
<feature type="compositionally biased region" description="Low complexity" evidence="3">
    <location>
        <begin position="172"/>
        <end position="192"/>
    </location>
</feature>
<dbReference type="CDD" id="cd04433">
    <property type="entry name" value="AFD_class_I"/>
    <property type="match status" value="1"/>
</dbReference>
<dbReference type="Gene3D" id="3.30.300.30">
    <property type="match status" value="1"/>
</dbReference>
<sequence length="630" mass="67615">MTGLHPPERVEEYTARGWWTDETMDGLFAARVAAEPGRLAVVDPPNKRALVDADPRRLTWRELDEEVTRLAAVLLRHGLGAGDVLAVQLPNTVELVVVYLACWRLRMVVSPLPVQYREHEVAELGDLAGFAAFLTAARIGDRHPAEEVRTALPGLRVLLVHGASVHSAPAHGASAHGVRVGGAPARGASADGGPDGGGSLPAGAVDLDAELAAVVRAEADGDETDGAGADGGEAGRREVGEAVRAYAEAHPADPNDCVTICWTSGTESTPKGVPRTHYDWLAMSWATVDAPRLTGDDVLLNPFPMVNMAGINGMFLPWLRVGGVLVQHHPFDLPTFLRQITEERVTYTVAPPALLTLLLARAELLATADLSSLRLIGSGSVPLAPSMVRGWQDDHGIGIINFFGSNEGIALLTDPHDVPDPEQRARYFPRYGVPGITWSSRISAQVSVRLVDPDTGEEVVEPGRPGELRIKGPMVFPGYLRGDRVADPFDELGYLRTGDVFEIAGERGEFLRYVDRAKDLIIRGGMNIAPAELEGLIAAHPAVQDVAVVGYPDDVLGERVCAVVVPREGSALTLGELVGHLRADRIASYKLPERLELRDTLPRNPVGKILKRRLRSEMAHAPEAAGEEGV</sequence>
<dbReference type="PANTHER" id="PTHR43201">
    <property type="entry name" value="ACYL-COA SYNTHETASE"/>
    <property type="match status" value="1"/>
</dbReference>
<dbReference type="EMBL" id="JBHMBS010000017">
    <property type="protein sequence ID" value="MFB9679681.1"/>
    <property type="molecule type" value="Genomic_DNA"/>
</dbReference>
<dbReference type="Pfam" id="PF13193">
    <property type="entry name" value="AMP-binding_C"/>
    <property type="match status" value="1"/>
</dbReference>
<evidence type="ECO:0000256" key="1">
    <source>
        <dbReference type="ARBA" id="ARBA00006432"/>
    </source>
</evidence>
<organism evidence="6 7">
    <name type="scientific">Streptosporangium vulgare</name>
    <dbReference type="NCBI Taxonomy" id="46190"/>
    <lineage>
        <taxon>Bacteria</taxon>
        <taxon>Bacillati</taxon>
        <taxon>Actinomycetota</taxon>
        <taxon>Actinomycetes</taxon>
        <taxon>Streptosporangiales</taxon>
        <taxon>Streptosporangiaceae</taxon>
        <taxon>Streptosporangium</taxon>
    </lineage>
</organism>
<evidence type="ECO:0000259" key="4">
    <source>
        <dbReference type="Pfam" id="PF00501"/>
    </source>
</evidence>
<evidence type="ECO:0000313" key="7">
    <source>
        <dbReference type="Proteomes" id="UP001589610"/>
    </source>
</evidence>
<feature type="domain" description="AMP-binding enzyme C-terminal" evidence="5">
    <location>
        <begin position="532"/>
        <end position="608"/>
    </location>
</feature>
<evidence type="ECO:0000256" key="2">
    <source>
        <dbReference type="ARBA" id="ARBA00022598"/>
    </source>
</evidence>
<dbReference type="Gene3D" id="3.40.50.980">
    <property type="match status" value="1"/>
</dbReference>
<keyword evidence="7" id="KW-1185">Reference proteome</keyword>
<dbReference type="PANTHER" id="PTHR43201:SF5">
    <property type="entry name" value="MEDIUM-CHAIN ACYL-COA LIGASE ACSF2, MITOCHONDRIAL"/>
    <property type="match status" value="1"/>
</dbReference>
<feature type="region of interest" description="Disordered" evidence="3">
    <location>
        <begin position="172"/>
        <end position="199"/>
    </location>
</feature>
<dbReference type="InterPro" id="IPR020845">
    <property type="entry name" value="AMP-binding_CS"/>
</dbReference>
<evidence type="ECO:0000256" key="3">
    <source>
        <dbReference type="SAM" id="MobiDB-lite"/>
    </source>
</evidence>
<dbReference type="SUPFAM" id="SSF56801">
    <property type="entry name" value="Acetyl-CoA synthetase-like"/>
    <property type="match status" value="1"/>
</dbReference>
<gene>
    <name evidence="6" type="ORF">ACFFRH_29715</name>
</gene>
<dbReference type="InterPro" id="IPR025110">
    <property type="entry name" value="AMP-bd_C"/>
</dbReference>
<protein>
    <submittedName>
        <fullName evidence="6">AMP-binding protein</fullName>
    </submittedName>
</protein>
<dbReference type="Proteomes" id="UP001589610">
    <property type="component" value="Unassembled WGS sequence"/>
</dbReference>
<dbReference type="PROSITE" id="PS00455">
    <property type="entry name" value="AMP_BINDING"/>
    <property type="match status" value="1"/>
</dbReference>
<reference evidence="6 7" key="1">
    <citation type="submission" date="2024-09" db="EMBL/GenBank/DDBJ databases">
        <authorList>
            <person name="Sun Q."/>
            <person name="Mori K."/>
        </authorList>
    </citation>
    <scope>NUCLEOTIDE SEQUENCE [LARGE SCALE GENOMIC DNA]</scope>
    <source>
        <strain evidence="6 7">JCM 3028</strain>
    </source>
</reference>